<dbReference type="Pfam" id="PF13569">
    <property type="entry name" value="DUF4132"/>
    <property type="match status" value="1"/>
</dbReference>
<dbReference type="Pfam" id="PF18991">
    <property type="entry name" value="DUF5724"/>
    <property type="match status" value="1"/>
</dbReference>
<dbReference type="Proteomes" id="UP000028703">
    <property type="component" value="Unassembled WGS sequence"/>
</dbReference>
<dbReference type="EMBL" id="JPRO01000002">
    <property type="protein sequence ID" value="KFF08614.1"/>
    <property type="molecule type" value="Genomic_DNA"/>
</dbReference>
<organism evidence="4 5">
    <name type="scientific">Chryseobacterium luteum</name>
    <dbReference type="NCBI Taxonomy" id="421531"/>
    <lineage>
        <taxon>Bacteria</taxon>
        <taxon>Pseudomonadati</taxon>
        <taxon>Bacteroidota</taxon>
        <taxon>Flavobacteriia</taxon>
        <taxon>Flavobacteriales</taxon>
        <taxon>Weeksellaceae</taxon>
        <taxon>Chryseobacterium group</taxon>
        <taxon>Chryseobacterium</taxon>
    </lineage>
</organism>
<evidence type="ECO:0000259" key="3">
    <source>
        <dbReference type="Pfam" id="PF24879"/>
    </source>
</evidence>
<dbReference type="InterPro" id="IPR025406">
    <property type="entry name" value="DUF4132"/>
</dbReference>
<dbReference type="eggNOG" id="COG1413">
    <property type="taxonomic scope" value="Bacteria"/>
</dbReference>
<sequence>MEITEKLESKKTVNHYRNLRKDLKEQVEKEVLSQLLSKPELQKEVAELGLLIVGKTNYFENLTLGSEKSEKIKKYIKPNIWDDEEYYKLLTYFFGGNADLVKHAWNKMPYKMYQTGYYRRSFRAPHNDRYILLNQMNLLGNLLQFPSIYSYSDGSEQYYDLSLEEQIIYDNEISNSPNQFYIWSAAIDTGNTAIYQLIEDIIFNKHPEGKVSRNIIKALLNSEQQHCWELVEKLLLAAQRQEGLRQTVLEALDETSIGALQYMTNVIVEHKLTRFSSVVRSIDTWTGLGWDAEKESVVKNIVSLANTYFNNPGQIPDAIKSKNNNEVYMALWVQSVWDVEKAVPYLHQLYDHGTVEKKCLAIKFAGETYDPYIQMPLYYKAVLEGDLQVLAFTGEPLSTLLSANAASKFYINNTDYPGFFEKLHELTQKIDVKEKKFEGKIFSWLNATFSKSNLYASMFYLVGEDTEKLNLVLSYFDQFDLSLREQLSRAILGDFYCYSYSYNFGKKKKAVTPFQKEFAFRIIKDRGESMVASGINVLQQSPLNKEEVLTFFDMFKRKGGTLRKKLIELIVQQEDEVAASLVDELMAKGDIEQRTASLDIMLQLQKDKRVAAQIGNWILQYTEKPKVSEREQSLLDQLTPSDDKKVLSAENGFGFYDPSVVSKFELPKVDSGSVYAQATKKDKYGFTQSISHIREELKKLNDLFLKNKDHEYEADDWNGSFKITLLLGNTFRYIINNTEGFTPEQLTGNFPLHEVWEQWYKDSGLQPQDLFLITFIENCDRKAFRDFLQDYVFYHKDFIPNPLKENYYWNNPISRILESLQYKFSFEEKTDFLLDACSTLFANLPADIINYKGKDDKDYYYTYRGNGWQQLGFFDVFLKAVPLKGLTDEQHIKQWNLYRWMQYNGLQENITISVPPFYLFCKAYELELITKGELYEGILTAESAIRDLTRAKAYHHYEKYLETFPFLKPMIEEVQNKFLDVELIRGDANTPVSQFVQEFQTIHGTNRLVQLLKGLGKSGFYANYIYSYGNESMTRQKLFSYLIKNSYPLESDTQESFNEMMKKEKIAELRLIQAAVYAPQWQKLISSYLGWKGLDSAIWWMHAHTKTSAYQAQNSELESEVAKYSSVDVQEFQDGAVDKDWFTKAYKELGKARWEMLYESAKYISDGNGHRRARLYSDTLTGDLKIKEVTAKVKDKRDQDYLRVYGLVPLSKANPEKDVLSRYEYIQQFKKESKEFGSMKQSSEALAIRVALENLARNAGYPDPVRLTWAMETKQIQTILSKETQVTIDGVTVGLIIETDGKAEIVVFRDDKQLKSIPPKIKKDKAIVELGSYRKIMREQWTRSRKGLEEAMVRGDEFLFAEIRNLFDHPVIVKHLEKLVLISSDHKIGFYHEGNLVSVHGEIHELNETGTLRIAHCVDLHQHSVWNDYQHYCFTEKLIQPFKQIFRELYVPTPDELKEKSVSRRYAGHQVQPMQTLALLKTRGWKVDYEEGLQKVYHKEGFQVKMYAEANWFSPAEVEAPTLETIEFHSLKDYKNIPFEDINPRLFSEVMRDIDLVVSVAHAGGVDPEASHSSIEMRAVLMKETARLFKLDNVRIKGSHVLVKGKMAEYSVHLGSAIVHQVPGKYLSILPVHSQHRGRLFLPFADDDPKSAELMSKVLLLAKDDEIQDPTILSQIKKEYKS</sequence>
<feature type="domain" description="DUF5724" evidence="2">
    <location>
        <begin position="67"/>
        <end position="1271"/>
    </location>
</feature>
<dbReference type="STRING" id="421531.IX38_03970"/>
<evidence type="ECO:0008006" key="6">
    <source>
        <dbReference type="Google" id="ProtNLM"/>
    </source>
</evidence>
<evidence type="ECO:0000313" key="4">
    <source>
        <dbReference type="EMBL" id="KFF08614.1"/>
    </source>
</evidence>
<feature type="domain" description="DUF7737" evidence="3">
    <location>
        <begin position="1575"/>
        <end position="1676"/>
    </location>
</feature>
<dbReference type="InterPro" id="IPR056639">
    <property type="entry name" value="DUF7737"/>
</dbReference>
<evidence type="ECO:0000259" key="2">
    <source>
        <dbReference type="Pfam" id="PF18991"/>
    </source>
</evidence>
<gene>
    <name evidence="4" type="ORF">IX38_03970</name>
</gene>
<name>A0A085ZW00_9FLAO</name>
<dbReference type="OrthoDB" id="9763697at2"/>
<dbReference type="RefSeq" id="WP_034701925.1">
    <property type="nucleotide sequence ID" value="NZ_JPRO01000002.1"/>
</dbReference>
<feature type="domain" description="DUF4132" evidence="1">
    <location>
        <begin position="1312"/>
        <end position="1485"/>
    </location>
</feature>
<evidence type="ECO:0000313" key="5">
    <source>
        <dbReference type="Proteomes" id="UP000028703"/>
    </source>
</evidence>
<comment type="caution">
    <text evidence="4">The sequence shown here is derived from an EMBL/GenBank/DDBJ whole genome shotgun (WGS) entry which is preliminary data.</text>
</comment>
<protein>
    <recommendedName>
        <fullName evidence="6">DUF4132 domain-containing protein</fullName>
    </recommendedName>
</protein>
<accession>A0A085ZW00</accession>
<evidence type="ECO:0000259" key="1">
    <source>
        <dbReference type="Pfam" id="PF13569"/>
    </source>
</evidence>
<dbReference type="Pfam" id="PF24879">
    <property type="entry name" value="DUF7737"/>
    <property type="match status" value="1"/>
</dbReference>
<proteinExistence type="predicted"/>
<dbReference type="InterPro" id="IPR043782">
    <property type="entry name" value="DUF5724"/>
</dbReference>
<reference evidence="4 5" key="1">
    <citation type="submission" date="2014-07" db="EMBL/GenBank/DDBJ databases">
        <title>Genome of Chryseobacterium luteum DSM 18605.</title>
        <authorList>
            <person name="Stropko S.J."/>
            <person name="Pipes S.E."/>
            <person name="Newman J.D."/>
        </authorList>
    </citation>
    <scope>NUCLEOTIDE SEQUENCE [LARGE SCALE GENOMIC DNA]</scope>
    <source>
        <strain evidence="4 5">DSM 18605</strain>
    </source>
</reference>
<keyword evidence="5" id="KW-1185">Reference proteome</keyword>